<accession>A0A1I4P888</accession>
<evidence type="ECO:0000259" key="2">
    <source>
        <dbReference type="SMART" id="SM01324"/>
    </source>
</evidence>
<evidence type="ECO:0000313" key="3">
    <source>
        <dbReference type="EMBL" id="SFM23919.1"/>
    </source>
</evidence>
<dbReference type="InterPro" id="IPR003646">
    <property type="entry name" value="SH3-like_bac-type"/>
</dbReference>
<dbReference type="SMART" id="SM01324">
    <property type="entry name" value="YARHG"/>
    <property type="match status" value="1"/>
</dbReference>
<feature type="domain" description="YARHG" evidence="2">
    <location>
        <begin position="115"/>
        <end position="193"/>
    </location>
</feature>
<sequence>MQRPAVSPECHRIGSSPSRFSSLRLLVSATAALAVVASLPALAQVQQEAFSYPVGLDPYGDNFLALRSLPSGTQGVRLARLGPDTLFTELGRQGGWVNIQLPSGQTGWVSARYVGCCRTAASGRSVPSGSVSSSCEELWSERNAIFKAAGYCFRTPQAIRAFGNAGCQYDDEADVPLSARQREQVAQIRATERQLGCAR</sequence>
<name>A0A1I4P888_9HYPH</name>
<dbReference type="OrthoDB" id="7666530at2"/>
<dbReference type="Proteomes" id="UP000199048">
    <property type="component" value="Unassembled WGS sequence"/>
</dbReference>
<dbReference type="InterPro" id="IPR025582">
    <property type="entry name" value="YARHG_dom"/>
</dbReference>
<organism evidence="3 4">
    <name type="scientific">Methylobacterium pseudosasicola</name>
    <dbReference type="NCBI Taxonomy" id="582667"/>
    <lineage>
        <taxon>Bacteria</taxon>
        <taxon>Pseudomonadati</taxon>
        <taxon>Pseudomonadota</taxon>
        <taxon>Alphaproteobacteria</taxon>
        <taxon>Hyphomicrobiales</taxon>
        <taxon>Methylobacteriaceae</taxon>
        <taxon>Methylobacterium</taxon>
    </lineage>
</organism>
<reference evidence="4" key="1">
    <citation type="submission" date="2016-10" db="EMBL/GenBank/DDBJ databases">
        <authorList>
            <person name="Varghese N."/>
            <person name="Submissions S."/>
        </authorList>
    </citation>
    <scope>NUCLEOTIDE SEQUENCE [LARGE SCALE GENOMIC DNA]</scope>
    <source>
        <strain evidence="4">BL36</strain>
    </source>
</reference>
<keyword evidence="1" id="KW-0732">Signal</keyword>
<dbReference type="AlphaFoldDB" id="A0A1I4P888"/>
<feature type="signal peptide" evidence="1">
    <location>
        <begin position="1"/>
        <end position="43"/>
    </location>
</feature>
<dbReference type="EMBL" id="FOTK01000023">
    <property type="protein sequence ID" value="SFM23919.1"/>
    <property type="molecule type" value="Genomic_DNA"/>
</dbReference>
<keyword evidence="4" id="KW-1185">Reference proteome</keyword>
<evidence type="ECO:0000313" key="4">
    <source>
        <dbReference type="Proteomes" id="UP000199048"/>
    </source>
</evidence>
<protein>
    <submittedName>
        <fullName evidence="3">SH3 domain-containing protein</fullName>
    </submittedName>
</protein>
<dbReference type="Gene3D" id="2.30.30.40">
    <property type="entry name" value="SH3 Domains"/>
    <property type="match status" value="1"/>
</dbReference>
<gene>
    <name evidence="3" type="ORF">SAMN05192568_1023102</name>
</gene>
<dbReference type="Pfam" id="PF08239">
    <property type="entry name" value="SH3_3"/>
    <property type="match status" value="1"/>
</dbReference>
<dbReference type="STRING" id="582667.SAMN05192568_1023102"/>
<proteinExistence type="predicted"/>
<dbReference type="Pfam" id="PF13308">
    <property type="entry name" value="YARHG"/>
    <property type="match status" value="1"/>
</dbReference>
<evidence type="ECO:0000256" key="1">
    <source>
        <dbReference type="SAM" id="SignalP"/>
    </source>
</evidence>
<feature type="chain" id="PRO_5011767947" evidence="1">
    <location>
        <begin position="44"/>
        <end position="199"/>
    </location>
</feature>